<evidence type="ECO:0000259" key="2">
    <source>
        <dbReference type="Pfam" id="PF02525"/>
    </source>
</evidence>
<dbReference type="Proteomes" id="UP000198825">
    <property type="component" value="Chromosome I"/>
</dbReference>
<organism evidence="3 4">
    <name type="scientific">Microlunatus sagamiharensis</name>
    <dbReference type="NCBI Taxonomy" id="546874"/>
    <lineage>
        <taxon>Bacteria</taxon>
        <taxon>Bacillati</taxon>
        <taxon>Actinomycetota</taxon>
        <taxon>Actinomycetes</taxon>
        <taxon>Propionibacteriales</taxon>
        <taxon>Propionibacteriaceae</taxon>
        <taxon>Microlunatus</taxon>
    </lineage>
</organism>
<protein>
    <submittedName>
        <fullName evidence="3">FMN-dependent NADH-azoreductase</fullName>
    </submittedName>
</protein>
<gene>
    <name evidence="3" type="ORF">SAMN04488544_0802</name>
</gene>
<keyword evidence="4" id="KW-1185">Reference proteome</keyword>
<evidence type="ECO:0000256" key="1">
    <source>
        <dbReference type="SAM" id="MobiDB-lite"/>
    </source>
</evidence>
<proteinExistence type="predicted"/>
<dbReference type="PANTHER" id="PTHR43741:SF2">
    <property type="entry name" value="FMN-DEPENDENT NADH:QUINONE OXIDOREDUCTASE"/>
    <property type="match status" value="1"/>
</dbReference>
<dbReference type="OrthoDB" id="9805013at2"/>
<feature type="region of interest" description="Disordered" evidence="1">
    <location>
        <begin position="198"/>
        <end position="218"/>
    </location>
</feature>
<evidence type="ECO:0000313" key="4">
    <source>
        <dbReference type="Proteomes" id="UP000198825"/>
    </source>
</evidence>
<dbReference type="InterPro" id="IPR050104">
    <property type="entry name" value="FMN-dep_NADH:Q_OxRdtase_AzoR1"/>
</dbReference>
<dbReference type="InterPro" id="IPR003680">
    <property type="entry name" value="Flavodoxin_fold"/>
</dbReference>
<sequence>MTLFRLDSSFRVEGSHSRAVADVVEAAWTEANPGERVLRRHVGTDVIPATAWGDAVTAGFVGEDQRTPAQAEAVALAATLVDELVEADALLFAVPLFNFGVSQHFKAWVDLVITDPRMGPGTTTLAGKPAELVVVRGGNYRAGTPREGWDHATPWMRRILADVWGLDLTVTEADFTLVGVNPALDQFKEMAAELRAETETVAREHGSNLGRARRDVAA</sequence>
<dbReference type="EMBL" id="LT629799">
    <property type="protein sequence ID" value="SDU84202.1"/>
    <property type="molecule type" value="Genomic_DNA"/>
</dbReference>
<dbReference type="RefSeq" id="WP_091073347.1">
    <property type="nucleotide sequence ID" value="NZ_LT629799.1"/>
</dbReference>
<feature type="domain" description="Flavodoxin-like fold" evidence="2">
    <location>
        <begin position="1"/>
        <end position="195"/>
    </location>
</feature>
<dbReference type="AlphaFoldDB" id="A0A1H2LTL8"/>
<dbReference type="Gene3D" id="3.40.50.360">
    <property type="match status" value="1"/>
</dbReference>
<dbReference type="PANTHER" id="PTHR43741">
    <property type="entry name" value="FMN-DEPENDENT NADH-AZOREDUCTASE 1"/>
    <property type="match status" value="1"/>
</dbReference>
<dbReference type="STRING" id="546874.SAMN04488544_0802"/>
<dbReference type="SUPFAM" id="SSF52218">
    <property type="entry name" value="Flavoproteins"/>
    <property type="match status" value="1"/>
</dbReference>
<accession>A0A1H2LTL8</accession>
<reference evidence="4" key="1">
    <citation type="submission" date="2016-10" db="EMBL/GenBank/DDBJ databases">
        <authorList>
            <person name="Varghese N."/>
            <person name="Submissions S."/>
        </authorList>
    </citation>
    <scope>NUCLEOTIDE SEQUENCE [LARGE SCALE GENOMIC DNA]</scope>
    <source>
        <strain evidence="4">DSM 21743</strain>
    </source>
</reference>
<name>A0A1H2LTL8_9ACTN</name>
<dbReference type="InterPro" id="IPR029039">
    <property type="entry name" value="Flavoprotein-like_sf"/>
</dbReference>
<dbReference type="Pfam" id="PF02525">
    <property type="entry name" value="Flavodoxin_2"/>
    <property type="match status" value="1"/>
</dbReference>
<evidence type="ECO:0000313" key="3">
    <source>
        <dbReference type="EMBL" id="SDU84202.1"/>
    </source>
</evidence>